<dbReference type="EMBL" id="BMJM01000011">
    <property type="protein sequence ID" value="GGE18903.1"/>
    <property type="molecule type" value="Genomic_DNA"/>
</dbReference>
<dbReference type="GO" id="GO:0032259">
    <property type="term" value="P:methylation"/>
    <property type="evidence" value="ECO:0007669"/>
    <property type="project" value="UniProtKB-KW"/>
</dbReference>
<dbReference type="Gene3D" id="3.40.50.150">
    <property type="entry name" value="Vaccinia Virus protein VP39"/>
    <property type="match status" value="1"/>
</dbReference>
<keyword evidence="1" id="KW-0489">Methyltransferase</keyword>
<evidence type="ECO:0000313" key="6">
    <source>
        <dbReference type="Proteomes" id="UP000635071"/>
    </source>
</evidence>
<comment type="caution">
    <text evidence="5">The sequence shown here is derived from an EMBL/GenBank/DDBJ whole genome shotgun (WGS) entry which is preliminary data.</text>
</comment>
<dbReference type="AlphaFoldDB" id="A0A916ZZG6"/>
<proteinExistence type="predicted"/>
<reference evidence="5" key="2">
    <citation type="submission" date="2020-09" db="EMBL/GenBank/DDBJ databases">
        <authorList>
            <person name="Sun Q."/>
            <person name="Zhou Y."/>
        </authorList>
    </citation>
    <scope>NUCLEOTIDE SEQUENCE</scope>
    <source>
        <strain evidence="5">CGMCC 1.15519</strain>
    </source>
</reference>
<evidence type="ECO:0000256" key="1">
    <source>
        <dbReference type="ARBA" id="ARBA00022603"/>
    </source>
</evidence>
<protein>
    <submittedName>
        <fullName evidence="5">Ubiquinone biosynthesis O-methyltransferase</fullName>
    </submittedName>
</protein>
<keyword evidence="4" id="KW-0949">S-adenosyl-L-methionine</keyword>
<keyword evidence="3" id="KW-0831">Ubiquinone biosynthesis</keyword>
<evidence type="ECO:0000256" key="3">
    <source>
        <dbReference type="ARBA" id="ARBA00022688"/>
    </source>
</evidence>
<organism evidence="5 6">
    <name type="scientific">Sandarakinorhabdus glacialis</name>
    <dbReference type="NCBI Taxonomy" id="1614636"/>
    <lineage>
        <taxon>Bacteria</taxon>
        <taxon>Pseudomonadati</taxon>
        <taxon>Pseudomonadota</taxon>
        <taxon>Alphaproteobacteria</taxon>
        <taxon>Sphingomonadales</taxon>
        <taxon>Sphingosinicellaceae</taxon>
        <taxon>Sandarakinorhabdus</taxon>
    </lineage>
</organism>
<name>A0A916ZZG6_9SPHN</name>
<dbReference type="Pfam" id="PF13489">
    <property type="entry name" value="Methyltransf_23"/>
    <property type="match status" value="1"/>
</dbReference>
<dbReference type="PANTHER" id="PTHR43464:SF19">
    <property type="entry name" value="UBIQUINONE BIOSYNTHESIS O-METHYLTRANSFERASE, MITOCHONDRIAL"/>
    <property type="match status" value="1"/>
</dbReference>
<dbReference type="NCBIfam" id="TIGR01983">
    <property type="entry name" value="UbiG"/>
    <property type="match status" value="1"/>
</dbReference>
<dbReference type="GO" id="GO:0010420">
    <property type="term" value="F:polyprenyldihydroxybenzoate methyltransferase activity"/>
    <property type="evidence" value="ECO:0007669"/>
    <property type="project" value="InterPro"/>
</dbReference>
<keyword evidence="2" id="KW-0808">Transferase</keyword>
<dbReference type="CDD" id="cd02440">
    <property type="entry name" value="AdoMet_MTases"/>
    <property type="match status" value="1"/>
</dbReference>
<sequence>MLHKITPVRSALIRDAAVVRFGANPRSRHPLEGRTALDIGCGAGLMTEPLARMGAVTTGIDAAPENIAAAQAHAAVSGLAIDYRAVPAEALAATGARYDIVTCLEVVEHVADRASFFAALASLVSPGGIAILSTPNRTAASWAVLIGGAEIVTRSIPRGAHDWQRFMTPPELSESLVAAGLRVTATTGLTWRPGKGFSLGPDTSINYFLTAEPYQ</sequence>
<evidence type="ECO:0000256" key="4">
    <source>
        <dbReference type="ARBA" id="ARBA00022691"/>
    </source>
</evidence>
<gene>
    <name evidence="5" type="primary">ubiG</name>
    <name evidence="5" type="ORF">GCM10011529_26740</name>
</gene>
<dbReference type="InterPro" id="IPR010233">
    <property type="entry name" value="UbiG_MeTrfase"/>
</dbReference>
<evidence type="ECO:0000313" key="5">
    <source>
        <dbReference type="EMBL" id="GGE18903.1"/>
    </source>
</evidence>
<reference evidence="5" key="1">
    <citation type="journal article" date="2014" name="Int. J. Syst. Evol. Microbiol.">
        <title>Complete genome sequence of Corynebacterium casei LMG S-19264T (=DSM 44701T), isolated from a smear-ripened cheese.</title>
        <authorList>
            <consortium name="US DOE Joint Genome Institute (JGI-PGF)"/>
            <person name="Walter F."/>
            <person name="Albersmeier A."/>
            <person name="Kalinowski J."/>
            <person name="Ruckert C."/>
        </authorList>
    </citation>
    <scope>NUCLEOTIDE SEQUENCE</scope>
    <source>
        <strain evidence="5">CGMCC 1.15519</strain>
    </source>
</reference>
<dbReference type="SUPFAM" id="SSF53335">
    <property type="entry name" value="S-adenosyl-L-methionine-dependent methyltransferases"/>
    <property type="match status" value="1"/>
</dbReference>
<accession>A0A916ZZG6</accession>
<dbReference type="PANTHER" id="PTHR43464">
    <property type="entry name" value="METHYLTRANSFERASE"/>
    <property type="match status" value="1"/>
</dbReference>
<evidence type="ECO:0000256" key="2">
    <source>
        <dbReference type="ARBA" id="ARBA00022679"/>
    </source>
</evidence>
<dbReference type="Proteomes" id="UP000635071">
    <property type="component" value="Unassembled WGS sequence"/>
</dbReference>
<keyword evidence="5" id="KW-0830">Ubiquinone</keyword>
<keyword evidence="6" id="KW-1185">Reference proteome</keyword>
<dbReference type="GO" id="GO:0061542">
    <property type="term" value="F:3-demethylubiquinol 3-O-methyltransferase activity"/>
    <property type="evidence" value="ECO:0007669"/>
    <property type="project" value="InterPro"/>
</dbReference>
<dbReference type="InterPro" id="IPR029063">
    <property type="entry name" value="SAM-dependent_MTases_sf"/>
</dbReference>